<accession>A0A851D9P2</accession>
<dbReference type="OrthoDB" id="360585at2759"/>
<keyword evidence="3" id="KW-1185">Reference proteome</keyword>
<evidence type="ECO:0000256" key="1">
    <source>
        <dbReference type="SAM" id="MobiDB-lite"/>
    </source>
</evidence>
<dbReference type="EMBL" id="WEIS01050246">
    <property type="protein sequence ID" value="NWI66709.1"/>
    <property type="molecule type" value="Genomic_DNA"/>
</dbReference>
<name>A0A851D9P2_TODME</name>
<dbReference type="GO" id="GO:0035591">
    <property type="term" value="F:signaling adaptor activity"/>
    <property type="evidence" value="ECO:0007669"/>
    <property type="project" value="TreeGrafter"/>
</dbReference>
<protein>
    <submittedName>
        <fullName evidence="2">GAB3 protein</fullName>
    </submittedName>
</protein>
<feature type="region of interest" description="Disordered" evidence="1">
    <location>
        <begin position="1"/>
        <end position="23"/>
    </location>
</feature>
<comment type="caution">
    <text evidence="2">The sequence shown here is derived from an EMBL/GenBank/DDBJ whole genome shotgun (WGS) entry which is preliminary data.</text>
</comment>
<dbReference type="PANTHER" id="PTHR45960">
    <property type="entry name" value="GRB2-ASSOCIATED-BINDING PROTEIN"/>
    <property type="match status" value="1"/>
</dbReference>
<gene>
    <name evidence="2" type="primary">Gab3</name>
    <name evidence="2" type="ORF">TODMEX_R02299</name>
</gene>
<sequence>DISGPPSDFSSSSPLLGTPLTPTFQIDKSQNALPYGVTQLDVLSNTPPPRPPKPTHFSDRRGDEVGGAALQNGHAGICRAQVALVPRRISLSSLDNVRNWKGECCPGRWFSHHPWLCLEPCRFSPLYSTTSDGTEDSYVLMRPSNSPSAPSSDCSPDGYIPMSPGSATFTFPVVSTEKLTSPLPELPSDLEPPPVNRDLKPRRKSRPPPLDLRNLSTIREHAAVTRMWTVP</sequence>
<evidence type="ECO:0000313" key="2">
    <source>
        <dbReference type="EMBL" id="NWI66709.1"/>
    </source>
</evidence>
<dbReference type="PANTHER" id="PTHR45960:SF3">
    <property type="entry name" value="GRB2-ASSOCIATED-BINDING PROTEIN 3"/>
    <property type="match status" value="1"/>
</dbReference>
<reference evidence="2" key="1">
    <citation type="submission" date="2019-10" db="EMBL/GenBank/DDBJ databases">
        <title>Bird 10,000 Genomes (B10K) Project - Family phase.</title>
        <authorList>
            <person name="Zhang G."/>
        </authorList>
    </citation>
    <scope>NUCLEOTIDE SEQUENCE</scope>
    <source>
        <strain evidence="2">B10K-DU-002-69</strain>
        <tissue evidence="2">Muscle</tissue>
    </source>
</reference>
<feature type="region of interest" description="Disordered" evidence="1">
    <location>
        <begin position="40"/>
        <end position="68"/>
    </location>
</feature>
<feature type="non-terminal residue" evidence="2">
    <location>
        <position position="1"/>
    </location>
</feature>
<dbReference type="GO" id="GO:0007165">
    <property type="term" value="P:signal transduction"/>
    <property type="evidence" value="ECO:0007669"/>
    <property type="project" value="TreeGrafter"/>
</dbReference>
<feature type="non-terminal residue" evidence="2">
    <location>
        <position position="231"/>
    </location>
</feature>
<proteinExistence type="predicted"/>
<organism evidence="2 3">
    <name type="scientific">Todus mexicanus</name>
    <name type="common">Puerto Rican tody</name>
    <dbReference type="NCBI Taxonomy" id="135184"/>
    <lineage>
        <taxon>Eukaryota</taxon>
        <taxon>Metazoa</taxon>
        <taxon>Chordata</taxon>
        <taxon>Craniata</taxon>
        <taxon>Vertebrata</taxon>
        <taxon>Euteleostomi</taxon>
        <taxon>Archelosauria</taxon>
        <taxon>Archosauria</taxon>
        <taxon>Dinosauria</taxon>
        <taxon>Saurischia</taxon>
        <taxon>Theropoda</taxon>
        <taxon>Coelurosauria</taxon>
        <taxon>Aves</taxon>
        <taxon>Neognathae</taxon>
        <taxon>Neoaves</taxon>
        <taxon>Telluraves</taxon>
        <taxon>Coraciimorphae</taxon>
        <taxon>Coraciiformes</taxon>
        <taxon>Todidae</taxon>
        <taxon>Todus</taxon>
    </lineage>
</organism>
<dbReference type="InterPro" id="IPR046355">
    <property type="entry name" value="Gab1-4-like"/>
</dbReference>
<dbReference type="AlphaFoldDB" id="A0A851D9P2"/>
<evidence type="ECO:0000313" key="3">
    <source>
        <dbReference type="Proteomes" id="UP000660247"/>
    </source>
</evidence>
<dbReference type="GO" id="GO:0005737">
    <property type="term" value="C:cytoplasm"/>
    <property type="evidence" value="ECO:0007669"/>
    <property type="project" value="TreeGrafter"/>
</dbReference>
<dbReference type="Proteomes" id="UP000660247">
    <property type="component" value="Unassembled WGS sequence"/>
</dbReference>
<feature type="region of interest" description="Disordered" evidence="1">
    <location>
        <begin position="180"/>
        <end position="213"/>
    </location>
</feature>